<dbReference type="AlphaFoldDB" id="A0A0F9BPU4"/>
<reference evidence="1" key="1">
    <citation type="journal article" date="2015" name="Nature">
        <title>Complex archaea that bridge the gap between prokaryotes and eukaryotes.</title>
        <authorList>
            <person name="Spang A."/>
            <person name="Saw J.H."/>
            <person name="Jorgensen S.L."/>
            <person name="Zaremba-Niedzwiedzka K."/>
            <person name="Martijn J."/>
            <person name="Lind A.E."/>
            <person name="van Eijk R."/>
            <person name="Schleper C."/>
            <person name="Guy L."/>
            <person name="Ettema T.J."/>
        </authorList>
    </citation>
    <scope>NUCLEOTIDE SEQUENCE</scope>
</reference>
<feature type="non-terminal residue" evidence="1">
    <location>
        <position position="1"/>
    </location>
</feature>
<protein>
    <submittedName>
        <fullName evidence="1">Uncharacterized protein</fullName>
    </submittedName>
</protein>
<name>A0A0F9BPU4_9ZZZZ</name>
<comment type="caution">
    <text evidence="1">The sequence shown here is derived from an EMBL/GenBank/DDBJ whole genome shotgun (WGS) entry which is preliminary data.</text>
</comment>
<sequence length="35" mass="4123">YTPGEDTSREAWQKRAEAEGYFDEAKIKKKLYSLL</sequence>
<evidence type="ECO:0000313" key="1">
    <source>
        <dbReference type="EMBL" id="KKL23900.1"/>
    </source>
</evidence>
<proteinExistence type="predicted"/>
<gene>
    <name evidence="1" type="ORF">LCGC14_2420700</name>
</gene>
<organism evidence="1">
    <name type="scientific">marine sediment metagenome</name>
    <dbReference type="NCBI Taxonomy" id="412755"/>
    <lineage>
        <taxon>unclassified sequences</taxon>
        <taxon>metagenomes</taxon>
        <taxon>ecological metagenomes</taxon>
    </lineage>
</organism>
<accession>A0A0F9BPU4</accession>
<dbReference type="EMBL" id="LAZR01036797">
    <property type="protein sequence ID" value="KKL23900.1"/>
    <property type="molecule type" value="Genomic_DNA"/>
</dbReference>